<accession>A0A7S0AJG1</accession>
<gene>
    <name evidence="2" type="ORF">PBAH0796_LOCUS17587</name>
</gene>
<dbReference type="EMBL" id="HBEG01028871">
    <property type="protein sequence ID" value="CAD8365846.1"/>
    <property type="molecule type" value="Transcribed_RNA"/>
</dbReference>
<sequence length="224" mass="24841">MSRVLELLTPMRAIHRGLGGTSAEHRETSVELLDDAGAERWDQCNSATICGKGLERAVSPGEKRVKFGSSTKSETYESVSTFLPDEEDDDDQSGFGTEFVTYESASTYVPDDEDDDDHSGFGVGSPEKFEDLSIEWEWDFEGEVVLEDTEQARSRPHLPEELPVRLREFFVGRIADKKPASVPSPWADLGASFAAAAAGAATEEEPSAPHRFTHRRQRSCPWQE</sequence>
<feature type="region of interest" description="Disordered" evidence="1">
    <location>
        <begin position="198"/>
        <end position="224"/>
    </location>
</feature>
<name>A0A7S0AJG1_9DINO</name>
<organism evidence="2">
    <name type="scientific">Pyrodinium bahamense</name>
    <dbReference type="NCBI Taxonomy" id="73915"/>
    <lineage>
        <taxon>Eukaryota</taxon>
        <taxon>Sar</taxon>
        <taxon>Alveolata</taxon>
        <taxon>Dinophyceae</taxon>
        <taxon>Gonyaulacales</taxon>
        <taxon>Pyrocystaceae</taxon>
        <taxon>Pyrodinium</taxon>
    </lineage>
</organism>
<reference evidence="2" key="1">
    <citation type="submission" date="2021-01" db="EMBL/GenBank/DDBJ databases">
        <authorList>
            <person name="Corre E."/>
            <person name="Pelletier E."/>
            <person name="Niang G."/>
            <person name="Scheremetjew M."/>
            <person name="Finn R."/>
            <person name="Kale V."/>
            <person name="Holt S."/>
            <person name="Cochrane G."/>
            <person name="Meng A."/>
            <person name="Brown T."/>
            <person name="Cohen L."/>
        </authorList>
    </citation>
    <scope>NUCLEOTIDE SEQUENCE</scope>
    <source>
        <strain evidence="2">Pbaha01</strain>
    </source>
</reference>
<evidence type="ECO:0000313" key="2">
    <source>
        <dbReference type="EMBL" id="CAD8365846.1"/>
    </source>
</evidence>
<dbReference type="AlphaFoldDB" id="A0A7S0AJG1"/>
<protein>
    <submittedName>
        <fullName evidence="2">Uncharacterized protein</fullName>
    </submittedName>
</protein>
<proteinExistence type="predicted"/>
<evidence type="ECO:0000256" key="1">
    <source>
        <dbReference type="SAM" id="MobiDB-lite"/>
    </source>
</evidence>